<organism evidence="5">
    <name type="scientific">Gallid alphaherpesvirus 2</name>
    <dbReference type="NCBI Taxonomy" id="10390"/>
    <lineage>
        <taxon>Viruses</taxon>
        <taxon>Duplodnaviria</taxon>
        <taxon>Heunggongvirae</taxon>
        <taxon>Peploviricota</taxon>
        <taxon>Herviviricetes</taxon>
        <taxon>Herpesvirales</taxon>
        <taxon>Orthoherpesviridae</taxon>
        <taxon>Alphaherpesvirinae</taxon>
        <taxon>Mardivirus</taxon>
        <taxon>Mardivirus gallidalpha2</taxon>
    </lineage>
</organism>
<dbReference type="EMBL" id="JQ809691">
    <property type="protein sequence ID" value="AFM75039.1"/>
    <property type="molecule type" value="Genomic_DNA"/>
</dbReference>
<dbReference type="EMBL" id="JQ809692">
    <property type="protein sequence ID" value="AFM75105.1"/>
    <property type="molecule type" value="Genomic_DNA"/>
</dbReference>
<evidence type="ECO:0000256" key="1">
    <source>
        <dbReference type="SAM" id="MobiDB-lite"/>
    </source>
</evidence>
<sequence length="42" mass="3868">MGGGGVEQSWAQSSSASGGAGVQIGGWEPEQCGALGSSGEGG</sequence>
<evidence type="ECO:0000313" key="2">
    <source>
        <dbReference type="EMBL" id="ABG22640.1"/>
    </source>
</evidence>
<dbReference type="EMBL" id="JQ809692">
    <property type="protein sequence ID" value="AFM75224.1"/>
    <property type="molecule type" value="Genomic_DNA"/>
</dbReference>
<dbReference type="EMBL" id="JQ820250">
    <property type="protein sequence ID" value="AFM75407.1"/>
    <property type="molecule type" value="Genomic_DNA"/>
</dbReference>
<name>Q15A28_9ALPH</name>
<dbReference type="Proteomes" id="UP000181470">
    <property type="component" value="Segment"/>
</dbReference>
<evidence type="ECO:0000313" key="8">
    <source>
        <dbReference type="Proteomes" id="UP000180974"/>
    </source>
</evidence>
<dbReference type="EMBL" id="JQ836662">
    <property type="protein sequence ID" value="AFM75585.1"/>
    <property type="molecule type" value="Genomic_DNA"/>
</dbReference>
<dbReference type="EMBL" id="DQ534534">
    <property type="protein sequence ID" value="ABG22764.1"/>
    <property type="molecule type" value="Genomic_DNA"/>
</dbReference>
<gene>
    <name evidence="5" type="ORF">MDV076.8</name>
</gene>
<evidence type="ECO:0000313" key="3">
    <source>
        <dbReference type="EMBL" id="ABG22733.1"/>
    </source>
</evidence>
<evidence type="ECO:0000313" key="4">
    <source>
        <dbReference type="EMBL" id="ABG22764.1"/>
    </source>
</evidence>
<dbReference type="EMBL" id="JQ820250">
    <property type="protein sequence ID" value="AFM75287.1"/>
    <property type="molecule type" value="Genomic_DNA"/>
</dbReference>
<dbReference type="EMBL" id="JQ836662">
    <property type="protein sequence ID" value="AFM75466.1"/>
    <property type="molecule type" value="Genomic_DNA"/>
</dbReference>
<dbReference type="Proteomes" id="UP000180974">
    <property type="component" value="Segment"/>
</dbReference>
<dbReference type="EMBL" id="DQ534533">
    <property type="protein sequence ID" value="ABG22733.1"/>
    <property type="molecule type" value="Genomic_DNA"/>
</dbReference>
<dbReference type="EMBL" id="DQ534535">
    <property type="protein sequence ID" value="ABG22795.1"/>
    <property type="molecule type" value="Genomic_DNA"/>
</dbReference>
<protein>
    <submittedName>
        <fullName evidence="5">Uncharacterized protein</fullName>
    </submittedName>
</protein>
<evidence type="ECO:0000313" key="5">
    <source>
        <dbReference type="EMBL" id="ABG22795.1"/>
    </source>
</evidence>
<reference evidence="7 8" key="2">
    <citation type="journal article" date="2012" name="Virus Genes">
        <title>Dynamic equilibrium of Marek's disease genomes during in vitro serial passage.</title>
        <authorList>
            <person name="Spatz S.J."/>
            <person name="Volkening J.D."/>
            <person name="Gimeno I.M."/>
            <person name="Heidari M."/>
            <person name="Witter R.L."/>
        </authorList>
    </citation>
    <scope>NUCLEOTIDE SEQUENCE [LARGE SCALE GENOMIC DNA]</scope>
    <source>
        <strain evidence="6">648a</strain>
    </source>
</reference>
<evidence type="ECO:0000313" key="6">
    <source>
        <dbReference type="EMBL" id="AFM75039.1"/>
    </source>
</evidence>
<feature type="region of interest" description="Disordered" evidence="1">
    <location>
        <begin position="1"/>
        <end position="42"/>
    </location>
</feature>
<dbReference type="Proteomes" id="UP000134084">
    <property type="component" value="Segment"/>
</dbReference>
<accession>Q15A28</accession>
<proteinExistence type="predicted"/>
<dbReference type="Proteomes" id="UP000181580">
    <property type="component" value="Segment"/>
</dbReference>
<evidence type="ECO:0000313" key="7">
    <source>
        <dbReference type="Proteomes" id="UP000134084"/>
    </source>
</evidence>
<dbReference type="EMBL" id="DQ534530">
    <property type="protein sequence ID" value="ABG22640.1"/>
    <property type="molecule type" value="Genomic_DNA"/>
</dbReference>
<feature type="compositionally biased region" description="Low complexity" evidence="1">
    <location>
        <begin position="8"/>
        <end position="17"/>
    </location>
</feature>
<reference evidence="5" key="1">
    <citation type="journal article" date="2007" name="Virus Genes">
        <title>Polymorphisms in the repeat long regions of oncogenic and attenuated pathotypes of Marek's disease virus 1.</title>
        <authorList>
            <person name="Spatz S.J."/>
            <person name="Silva R.F."/>
        </authorList>
    </citation>
    <scope>NUCLEOTIDE SEQUENCE</scope>
    <source>
        <strain evidence="2">549a</strain>
        <strain evidence="3">595</strain>
        <strain evidence="4">648a</strain>
        <strain evidence="5">686</strain>
    </source>
</reference>